<evidence type="ECO:0000256" key="1">
    <source>
        <dbReference type="ARBA" id="ARBA00005417"/>
    </source>
</evidence>
<dbReference type="PROSITE" id="PS50893">
    <property type="entry name" value="ABC_TRANSPORTER_2"/>
    <property type="match status" value="1"/>
</dbReference>
<keyword evidence="4" id="KW-0067">ATP-binding</keyword>
<dbReference type="RefSeq" id="WP_034838302.1">
    <property type="nucleotide sequence ID" value="NZ_CP014672.1"/>
</dbReference>
<comment type="similarity">
    <text evidence="1">Belongs to the ABC transporter superfamily.</text>
</comment>
<dbReference type="Pfam" id="PF13732">
    <property type="entry name" value="DrrA1-3_C"/>
    <property type="match status" value="1"/>
</dbReference>
<protein>
    <submittedName>
        <fullName evidence="6">ABC transporter</fullName>
    </submittedName>
</protein>
<dbReference type="AlphaFoldDB" id="A0A1B1YGY0"/>
<evidence type="ECO:0000313" key="7">
    <source>
        <dbReference type="Proteomes" id="UP000092971"/>
    </source>
</evidence>
<evidence type="ECO:0000256" key="4">
    <source>
        <dbReference type="ARBA" id="ARBA00022840"/>
    </source>
</evidence>
<dbReference type="InterPro" id="IPR003593">
    <property type="entry name" value="AAA+_ATPase"/>
</dbReference>
<dbReference type="PANTHER" id="PTHR43335">
    <property type="entry name" value="ABC TRANSPORTER, ATP-BINDING PROTEIN"/>
    <property type="match status" value="1"/>
</dbReference>
<dbReference type="SUPFAM" id="SSF52540">
    <property type="entry name" value="P-loop containing nucleoside triphosphate hydrolases"/>
    <property type="match status" value="1"/>
</dbReference>
<reference evidence="6 7" key="1">
    <citation type="submission" date="2016-02" db="EMBL/GenBank/DDBJ databases">
        <title>Comparison of Clostridium stercorarium subspecies using comparative genomics and transcriptomics.</title>
        <authorList>
            <person name="Schellenberg J."/>
            <person name="Thallinger G."/>
            <person name="Levin D.B."/>
            <person name="Zhang X."/>
            <person name="Alvare G."/>
            <person name="Fristensky B."/>
            <person name="Sparling R."/>
        </authorList>
    </citation>
    <scope>NUCLEOTIDE SEQUENCE [LARGE SCALE GENOMIC DNA]</scope>
    <source>
        <strain evidence="6 7">DSM 2910</strain>
    </source>
</reference>
<dbReference type="OrthoDB" id="9804819at2"/>
<dbReference type="GO" id="GO:0005524">
    <property type="term" value="F:ATP binding"/>
    <property type="evidence" value="ECO:0007669"/>
    <property type="project" value="UniProtKB-KW"/>
</dbReference>
<organism evidence="6 7">
    <name type="scientific">Thermoclostridium stercorarium subsp. thermolacticum DSM 2910</name>
    <dbReference type="NCBI Taxonomy" id="1121336"/>
    <lineage>
        <taxon>Bacteria</taxon>
        <taxon>Bacillati</taxon>
        <taxon>Bacillota</taxon>
        <taxon>Clostridia</taxon>
        <taxon>Eubacteriales</taxon>
        <taxon>Oscillospiraceae</taxon>
        <taxon>Thermoclostridium</taxon>
    </lineage>
</organism>
<evidence type="ECO:0000256" key="2">
    <source>
        <dbReference type="ARBA" id="ARBA00022448"/>
    </source>
</evidence>
<name>A0A1B1YGY0_THEST</name>
<evidence type="ECO:0000313" key="6">
    <source>
        <dbReference type="EMBL" id="ANX00029.1"/>
    </source>
</evidence>
<dbReference type="GO" id="GO:0016887">
    <property type="term" value="F:ATP hydrolysis activity"/>
    <property type="evidence" value="ECO:0007669"/>
    <property type="project" value="InterPro"/>
</dbReference>
<dbReference type="Gene3D" id="3.40.50.300">
    <property type="entry name" value="P-loop containing nucleotide triphosphate hydrolases"/>
    <property type="match status" value="1"/>
</dbReference>
<dbReference type="InterPro" id="IPR027417">
    <property type="entry name" value="P-loop_NTPase"/>
</dbReference>
<evidence type="ECO:0000256" key="3">
    <source>
        <dbReference type="ARBA" id="ARBA00022741"/>
    </source>
</evidence>
<dbReference type="Proteomes" id="UP000092971">
    <property type="component" value="Chromosome"/>
</dbReference>
<dbReference type="EMBL" id="CP014672">
    <property type="protein sequence ID" value="ANX00029.1"/>
    <property type="molecule type" value="Genomic_DNA"/>
</dbReference>
<dbReference type="CDD" id="cd03230">
    <property type="entry name" value="ABC_DR_subfamily_A"/>
    <property type="match status" value="1"/>
</dbReference>
<keyword evidence="3" id="KW-0547">Nucleotide-binding</keyword>
<keyword evidence="2" id="KW-0813">Transport</keyword>
<dbReference type="PANTHER" id="PTHR43335:SF3">
    <property type="entry name" value="ABC TRANSPORTER"/>
    <property type="match status" value="1"/>
</dbReference>
<dbReference type="InterPro" id="IPR025302">
    <property type="entry name" value="DrrA1/2-like_C"/>
</dbReference>
<dbReference type="SMART" id="SM00382">
    <property type="entry name" value="AAA"/>
    <property type="match status" value="1"/>
</dbReference>
<accession>A0A1B1YGY0</accession>
<evidence type="ECO:0000259" key="5">
    <source>
        <dbReference type="PROSITE" id="PS50893"/>
    </source>
</evidence>
<dbReference type="Pfam" id="PF00005">
    <property type="entry name" value="ABC_tran"/>
    <property type="match status" value="1"/>
</dbReference>
<proteinExistence type="inferred from homology"/>
<gene>
    <name evidence="6" type="ORF">CSTERTH_07520</name>
</gene>
<feature type="domain" description="ABC transporter" evidence="5">
    <location>
        <begin position="2"/>
        <end position="232"/>
    </location>
</feature>
<dbReference type="InterPro" id="IPR003439">
    <property type="entry name" value="ABC_transporter-like_ATP-bd"/>
</dbReference>
<sequence length="311" mass="34480">MVVVENLTKKFNSTVAVDRLCMEIPRGEIYGFVGANGAGKTTTMRIIAGLLAPTSGRVLIDGIDTAKEPLKVKERIGYMPDFFGVYDDLKVTEYMAFYAGLQGIYGAKCRELTDSLLELVRLSDKKEAYVDTLSRGMKQRLCLARSLIHNPEFLILDEPASGLDPRARVEMKEILKELRSMGKTVLISSHILPELAELCTSIGIIDSGRLVASGSVKEITEKLSQVGVIKIRVADREEEAVKILMEMPEVKEISSFADELEIKVNCEKDAYAGILKKLVMNEIPVISFHPQESSLESVFMKLTERGNGDEN</sequence>